<evidence type="ECO:0000256" key="5">
    <source>
        <dbReference type="ARBA" id="ARBA00022499"/>
    </source>
</evidence>
<evidence type="ECO:0000256" key="8">
    <source>
        <dbReference type="ARBA" id="ARBA00023242"/>
    </source>
</evidence>
<keyword evidence="6" id="KW-0677">Repeat</keyword>
<evidence type="ECO:0000256" key="6">
    <source>
        <dbReference type="ARBA" id="ARBA00022737"/>
    </source>
</evidence>
<dbReference type="PANTHER" id="PTHR10666">
    <property type="entry name" value="UBIQUITIN"/>
    <property type="match status" value="1"/>
</dbReference>
<dbReference type="PROSITE" id="PS50053">
    <property type="entry name" value="UBIQUITIN_2"/>
    <property type="match status" value="1"/>
</dbReference>
<dbReference type="InterPro" id="IPR050158">
    <property type="entry name" value="Ubiquitin_ubiquitin-like"/>
</dbReference>
<dbReference type="AlphaFoldDB" id="A0A2U1PM59"/>
<dbReference type="Proteomes" id="UP000245207">
    <property type="component" value="Unassembled WGS sequence"/>
</dbReference>
<evidence type="ECO:0000256" key="3">
    <source>
        <dbReference type="ARBA" id="ARBA00008430"/>
    </source>
</evidence>
<accession>A0A2U1PM59</accession>
<keyword evidence="11" id="KW-1185">Reference proteome</keyword>
<dbReference type="GO" id="GO:0005634">
    <property type="term" value="C:nucleus"/>
    <property type="evidence" value="ECO:0007669"/>
    <property type="project" value="UniProtKB-SubCell"/>
</dbReference>
<dbReference type="InterPro" id="IPR029071">
    <property type="entry name" value="Ubiquitin-like_domsf"/>
</dbReference>
<keyword evidence="5" id="KW-1017">Isopeptide bond</keyword>
<evidence type="ECO:0000313" key="10">
    <source>
        <dbReference type="EMBL" id="PWA86767.1"/>
    </source>
</evidence>
<keyword evidence="4" id="KW-0963">Cytoplasm</keyword>
<comment type="similarity">
    <text evidence="3">Belongs to the ubiquitin family.</text>
</comment>
<evidence type="ECO:0000259" key="9">
    <source>
        <dbReference type="PROSITE" id="PS50053"/>
    </source>
</evidence>
<evidence type="ECO:0000256" key="1">
    <source>
        <dbReference type="ARBA" id="ARBA00004123"/>
    </source>
</evidence>
<protein>
    <submittedName>
        <fullName evidence="10">Polyubiquitin</fullName>
    </submittedName>
</protein>
<dbReference type="STRING" id="35608.A0A2U1PM59"/>
<dbReference type="GO" id="GO:0005737">
    <property type="term" value="C:cytoplasm"/>
    <property type="evidence" value="ECO:0007669"/>
    <property type="project" value="UniProtKB-SubCell"/>
</dbReference>
<dbReference type="Pfam" id="PF00240">
    <property type="entry name" value="ubiquitin"/>
    <property type="match status" value="1"/>
</dbReference>
<evidence type="ECO:0000256" key="7">
    <source>
        <dbReference type="ARBA" id="ARBA00022843"/>
    </source>
</evidence>
<dbReference type="FunFam" id="3.10.20.90:FF:000469">
    <property type="entry name" value="Polyubiquitin-C"/>
    <property type="match status" value="1"/>
</dbReference>
<dbReference type="InterPro" id="IPR000626">
    <property type="entry name" value="Ubiquitin-like_dom"/>
</dbReference>
<comment type="caution">
    <text evidence="10">The sequence shown here is derived from an EMBL/GenBank/DDBJ whole genome shotgun (WGS) entry which is preliminary data.</text>
</comment>
<evidence type="ECO:0000256" key="4">
    <source>
        <dbReference type="ARBA" id="ARBA00022490"/>
    </source>
</evidence>
<organism evidence="10 11">
    <name type="scientific">Artemisia annua</name>
    <name type="common">Sweet wormwood</name>
    <dbReference type="NCBI Taxonomy" id="35608"/>
    <lineage>
        <taxon>Eukaryota</taxon>
        <taxon>Viridiplantae</taxon>
        <taxon>Streptophyta</taxon>
        <taxon>Embryophyta</taxon>
        <taxon>Tracheophyta</taxon>
        <taxon>Spermatophyta</taxon>
        <taxon>Magnoliopsida</taxon>
        <taxon>eudicotyledons</taxon>
        <taxon>Gunneridae</taxon>
        <taxon>Pentapetalae</taxon>
        <taxon>asterids</taxon>
        <taxon>campanulids</taxon>
        <taxon>Asterales</taxon>
        <taxon>Asteraceae</taxon>
        <taxon>Asteroideae</taxon>
        <taxon>Anthemideae</taxon>
        <taxon>Artemisiinae</taxon>
        <taxon>Artemisia</taxon>
    </lineage>
</organism>
<dbReference type="SUPFAM" id="SSF54236">
    <property type="entry name" value="Ubiquitin-like"/>
    <property type="match status" value="1"/>
</dbReference>
<dbReference type="Gene3D" id="3.10.20.90">
    <property type="entry name" value="Phosphatidylinositol 3-kinase Catalytic Subunit, Chain A, domain 1"/>
    <property type="match status" value="1"/>
</dbReference>
<dbReference type="EMBL" id="PKPP01000984">
    <property type="protein sequence ID" value="PWA86767.1"/>
    <property type="molecule type" value="Genomic_DNA"/>
</dbReference>
<keyword evidence="7" id="KW-0832">Ubl conjugation</keyword>
<feature type="domain" description="Ubiquitin-like" evidence="9">
    <location>
        <begin position="1"/>
        <end position="36"/>
    </location>
</feature>
<reference evidence="10 11" key="1">
    <citation type="journal article" date="2018" name="Mol. Plant">
        <title>The genome of Artemisia annua provides insight into the evolution of Asteraceae family and artemisinin biosynthesis.</title>
        <authorList>
            <person name="Shen Q."/>
            <person name="Zhang L."/>
            <person name="Liao Z."/>
            <person name="Wang S."/>
            <person name="Yan T."/>
            <person name="Shi P."/>
            <person name="Liu M."/>
            <person name="Fu X."/>
            <person name="Pan Q."/>
            <person name="Wang Y."/>
            <person name="Lv Z."/>
            <person name="Lu X."/>
            <person name="Zhang F."/>
            <person name="Jiang W."/>
            <person name="Ma Y."/>
            <person name="Chen M."/>
            <person name="Hao X."/>
            <person name="Li L."/>
            <person name="Tang Y."/>
            <person name="Lv G."/>
            <person name="Zhou Y."/>
            <person name="Sun X."/>
            <person name="Brodelius P.E."/>
            <person name="Rose J.K.C."/>
            <person name="Tang K."/>
        </authorList>
    </citation>
    <scope>NUCLEOTIDE SEQUENCE [LARGE SCALE GENOMIC DNA]</scope>
    <source>
        <strain evidence="11">cv. Huhao1</strain>
        <tissue evidence="10">Leaf</tissue>
    </source>
</reference>
<evidence type="ECO:0000313" key="11">
    <source>
        <dbReference type="Proteomes" id="UP000245207"/>
    </source>
</evidence>
<name>A0A2U1PM59_ARTAN</name>
<sequence length="143" mass="16404">MQIFVKTSTGKTITLPFESFDTIDNVKAKIQDKKGVYVMDGLFRLLELAYASRGVYVSDIMRFAFQREVEEERGWFSYLNGWRVQVADRVAYLDGIIQELEFCFNHMSEAQKVKMIGLHFDETAHHRGIGIFANAPNIMVAGQ</sequence>
<gene>
    <name evidence="10" type="ORF">CTI12_AA136750</name>
</gene>
<keyword evidence="8" id="KW-0539">Nucleus</keyword>
<proteinExistence type="inferred from homology"/>
<dbReference type="GO" id="GO:0003729">
    <property type="term" value="F:mRNA binding"/>
    <property type="evidence" value="ECO:0007669"/>
    <property type="project" value="UniProtKB-ARBA"/>
</dbReference>
<comment type="subcellular location">
    <subcellularLocation>
        <location evidence="2">Cytoplasm</location>
    </subcellularLocation>
    <subcellularLocation>
        <location evidence="1">Nucleus</location>
    </subcellularLocation>
</comment>
<evidence type="ECO:0000256" key="2">
    <source>
        <dbReference type="ARBA" id="ARBA00004496"/>
    </source>
</evidence>